<accession>A0A5B0WCN7</accession>
<dbReference type="Pfam" id="PF13463">
    <property type="entry name" value="HTH_27"/>
    <property type="match status" value="1"/>
</dbReference>
<dbReference type="RefSeq" id="WP_149633609.1">
    <property type="nucleotide sequence ID" value="NZ_VNIP01000003.1"/>
</dbReference>
<dbReference type="GO" id="GO:0003700">
    <property type="term" value="F:DNA-binding transcription factor activity"/>
    <property type="evidence" value="ECO:0007669"/>
    <property type="project" value="InterPro"/>
</dbReference>
<dbReference type="Gene3D" id="1.10.10.10">
    <property type="entry name" value="Winged helix-like DNA-binding domain superfamily/Winged helix DNA-binding domain"/>
    <property type="match status" value="1"/>
</dbReference>
<dbReference type="Proteomes" id="UP000323608">
    <property type="component" value="Unassembled WGS sequence"/>
</dbReference>
<dbReference type="SUPFAM" id="SSF46785">
    <property type="entry name" value="Winged helix' DNA-binding domain"/>
    <property type="match status" value="1"/>
</dbReference>
<gene>
    <name evidence="2" type="ORF">FP026_05530</name>
</gene>
<organism evidence="2 3">
    <name type="scientific">Rhizobium tropici</name>
    <dbReference type="NCBI Taxonomy" id="398"/>
    <lineage>
        <taxon>Bacteria</taxon>
        <taxon>Pseudomonadati</taxon>
        <taxon>Pseudomonadota</taxon>
        <taxon>Alphaproteobacteria</taxon>
        <taxon>Hyphomicrobiales</taxon>
        <taxon>Rhizobiaceae</taxon>
        <taxon>Rhizobium/Agrobacterium group</taxon>
        <taxon>Rhizobium</taxon>
    </lineage>
</organism>
<dbReference type="EMBL" id="VNIP01000003">
    <property type="protein sequence ID" value="KAA1184830.1"/>
    <property type="molecule type" value="Genomic_DNA"/>
</dbReference>
<keyword evidence="2" id="KW-0238">DNA-binding</keyword>
<sequence>MSTETEDQKSHPRGLDRSWHLAQTPLQVDLTELEFALMRAFEAFGRWQTECLASVIGLAASGPENAMLHIIRMHDRPKSIKDLARLSNREDIPNMQYSLRKLVGAGLVERKGSGRSGVTYSVTQKGRDITDEYAAVRSALLVKAVQGVPNMGRRLEEASSTLDLMTGIYEHVARSAATHRRFSED</sequence>
<dbReference type="InterPro" id="IPR000835">
    <property type="entry name" value="HTH_MarR-typ"/>
</dbReference>
<evidence type="ECO:0000313" key="2">
    <source>
        <dbReference type="EMBL" id="KAA1184830.1"/>
    </source>
</evidence>
<evidence type="ECO:0000313" key="3">
    <source>
        <dbReference type="Proteomes" id="UP000323608"/>
    </source>
</evidence>
<dbReference type="GO" id="GO:0003677">
    <property type="term" value="F:DNA binding"/>
    <property type="evidence" value="ECO:0007669"/>
    <property type="project" value="UniProtKB-KW"/>
</dbReference>
<dbReference type="AlphaFoldDB" id="A0A5B0WCN7"/>
<dbReference type="OrthoDB" id="4550442at2"/>
<evidence type="ECO:0000259" key="1">
    <source>
        <dbReference type="Pfam" id="PF13463"/>
    </source>
</evidence>
<comment type="caution">
    <text evidence="2">The sequence shown here is derived from an EMBL/GenBank/DDBJ whole genome shotgun (WGS) entry which is preliminary data.</text>
</comment>
<feature type="domain" description="HTH marR-type" evidence="1">
    <location>
        <begin position="63"/>
        <end position="126"/>
    </location>
</feature>
<dbReference type="InterPro" id="IPR014601">
    <property type="entry name" value="Trans_reg_MarR_HTH"/>
</dbReference>
<proteinExistence type="predicted"/>
<dbReference type="PIRSF" id="PIRSF036158">
    <property type="entry name" value="UCP036158_MarR"/>
    <property type="match status" value="1"/>
</dbReference>
<reference evidence="2 3" key="1">
    <citation type="submission" date="2019-07" db="EMBL/GenBank/DDBJ databases">
        <title>The Draft Genome Sequence of Rhizobium tropici SARCC-755 Associated with Superior Nodulation on Pigeonpea (Cajanus cajan (L.) Millsp.).</title>
        <authorList>
            <person name="Bopape F.L."/>
            <person name="Hassen A.I."/>
            <person name="Swanevelder Z.H."/>
            <person name="Gwata E.T."/>
        </authorList>
    </citation>
    <scope>NUCLEOTIDE SEQUENCE [LARGE SCALE GENOMIC DNA]</scope>
    <source>
        <strain evidence="2 3">SARCC-755</strain>
    </source>
</reference>
<dbReference type="InterPro" id="IPR036390">
    <property type="entry name" value="WH_DNA-bd_sf"/>
</dbReference>
<dbReference type="InterPro" id="IPR036388">
    <property type="entry name" value="WH-like_DNA-bd_sf"/>
</dbReference>
<protein>
    <submittedName>
        <fullName evidence="2">Winged helix DNA-binding protein</fullName>
    </submittedName>
</protein>
<name>A0A5B0WCN7_RHITR</name>